<organism evidence="1 2">
    <name type="scientific">Polynucleobacter paneuropaeus</name>
    <dbReference type="NCBI Taxonomy" id="2527775"/>
    <lineage>
        <taxon>Bacteria</taxon>
        <taxon>Pseudomonadati</taxon>
        <taxon>Pseudomonadota</taxon>
        <taxon>Betaproteobacteria</taxon>
        <taxon>Burkholderiales</taxon>
        <taxon>Burkholderiaceae</taxon>
        <taxon>Polynucleobacter</taxon>
    </lineage>
</organism>
<evidence type="ECO:0000313" key="1">
    <source>
        <dbReference type="EMBL" id="AWW49403.1"/>
    </source>
</evidence>
<dbReference type="OrthoDB" id="8526831at2"/>
<dbReference type="RefSeq" id="WP_112204600.1">
    <property type="nucleotide sequence ID" value="NZ_CBCSBS010000001.1"/>
</dbReference>
<evidence type="ECO:0000313" key="2">
    <source>
        <dbReference type="Proteomes" id="UP000248592"/>
    </source>
</evidence>
<dbReference type="Gene3D" id="1.10.760.10">
    <property type="entry name" value="Cytochrome c-like domain"/>
    <property type="match status" value="1"/>
</dbReference>
<dbReference type="InterPro" id="IPR009056">
    <property type="entry name" value="Cyt_c-like_dom"/>
</dbReference>
<gene>
    <name evidence="1" type="ORF">Pas1_02805</name>
</gene>
<reference evidence="2" key="1">
    <citation type="submission" date="2018-06" db="EMBL/GenBank/DDBJ databases">
        <title>Description of a new Polynucleobacter species.</title>
        <authorList>
            <person name="Hahn M.W."/>
        </authorList>
    </citation>
    <scope>NUCLEOTIDE SEQUENCE [LARGE SCALE GENOMIC DNA]</scope>
    <source>
        <strain evidence="2">MG-25-Pas1-D2</strain>
    </source>
</reference>
<dbReference type="Pfam" id="PF00034">
    <property type="entry name" value="Cytochrom_C"/>
    <property type="match status" value="1"/>
</dbReference>
<dbReference type="GO" id="GO:0020037">
    <property type="term" value="F:heme binding"/>
    <property type="evidence" value="ECO:0007669"/>
    <property type="project" value="InterPro"/>
</dbReference>
<dbReference type="GO" id="GO:0009055">
    <property type="term" value="F:electron transfer activity"/>
    <property type="evidence" value="ECO:0007669"/>
    <property type="project" value="InterPro"/>
</dbReference>
<dbReference type="InterPro" id="IPR036909">
    <property type="entry name" value="Cyt_c-like_dom_sf"/>
</dbReference>
<sequence length="104" mass="11082">MKPLAPRFLLILSLSGSCWAQVSPVDQLYQQSLAATCANCHGTNGKGLPNQSIPLISQLSSEELLAQLLAYKSGTRPGTLMPQLAKGYTDAQLESIANQLGKKP</sequence>
<protein>
    <submittedName>
        <fullName evidence="1">Uncharacterized protein</fullName>
    </submittedName>
</protein>
<dbReference type="SUPFAM" id="SSF46626">
    <property type="entry name" value="Cytochrome c"/>
    <property type="match status" value="1"/>
</dbReference>
<proteinExistence type="predicted"/>
<dbReference type="PROSITE" id="PS51257">
    <property type="entry name" value="PROKAR_LIPOPROTEIN"/>
    <property type="match status" value="1"/>
</dbReference>
<dbReference type="EMBL" id="CP030085">
    <property type="protein sequence ID" value="AWW49403.1"/>
    <property type="molecule type" value="Genomic_DNA"/>
</dbReference>
<dbReference type="PROSITE" id="PS51007">
    <property type="entry name" value="CYTC"/>
    <property type="match status" value="1"/>
</dbReference>
<name>A0A2Z4JMK0_9BURK</name>
<dbReference type="AlphaFoldDB" id="A0A2Z4JMK0"/>
<accession>A0A2Z4JMK0</accession>
<dbReference type="Proteomes" id="UP000248592">
    <property type="component" value="Chromosome"/>
</dbReference>